<evidence type="ECO:0000313" key="2">
    <source>
        <dbReference type="Proteomes" id="UP001195483"/>
    </source>
</evidence>
<feature type="non-terminal residue" evidence="1">
    <location>
        <position position="1"/>
    </location>
</feature>
<reference evidence="1" key="3">
    <citation type="submission" date="2023-05" db="EMBL/GenBank/DDBJ databases">
        <authorList>
            <person name="Smith C.H."/>
        </authorList>
    </citation>
    <scope>NUCLEOTIDE SEQUENCE</scope>
    <source>
        <strain evidence="1">CHS0354</strain>
        <tissue evidence="1">Mantle</tissue>
    </source>
</reference>
<accession>A0AAE0RPG3</accession>
<comment type="caution">
    <text evidence="1">The sequence shown here is derived from an EMBL/GenBank/DDBJ whole genome shotgun (WGS) entry which is preliminary data.</text>
</comment>
<reference evidence="1" key="2">
    <citation type="journal article" date="2021" name="Genome Biol. Evol.">
        <title>Developing a high-quality reference genome for a parasitic bivalve with doubly uniparental inheritance (Bivalvia: Unionida).</title>
        <authorList>
            <person name="Smith C.H."/>
        </authorList>
    </citation>
    <scope>NUCLEOTIDE SEQUENCE</scope>
    <source>
        <strain evidence="1">CHS0354</strain>
        <tissue evidence="1">Mantle</tissue>
    </source>
</reference>
<keyword evidence="2" id="KW-1185">Reference proteome</keyword>
<name>A0AAE0RPG3_9BIVA</name>
<sequence>MENLAWDNLPHGEDALGEHIPGVRRSHPIVVGEVAPLRLEKLLKGSWILILRCRHMLSRQRIQQQRLFNPLSTNASIKAVTKFKCSGTPIKGYVKLRCKMFSIVVELAVLKALTKEEKGERIST</sequence>
<dbReference type="EMBL" id="JAEAOA010002175">
    <property type="protein sequence ID" value="KAK3577116.1"/>
    <property type="molecule type" value="Genomic_DNA"/>
</dbReference>
<dbReference type="AlphaFoldDB" id="A0AAE0RPG3"/>
<evidence type="ECO:0000313" key="1">
    <source>
        <dbReference type="EMBL" id="KAK3577116.1"/>
    </source>
</evidence>
<gene>
    <name evidence="1" type="ORF">CHS0354_037150</name>
</gene>
<organism evidence="1 2">
    <name type="scientific">Potamilus streckersoni</name>
    <dbReference type="NCBI Taxonomy" id="2493646"/>
    <lineage>
        <taxon>Eukaryota</taxon>
        <taxon>Metazoa</taxon>
        <taxon>Spiralia</taxon>
        <taxon>Lophotrochozoa</taxon>
        <taxon>Mollusca</taxon>
        <taxon>Bivalvia</taxon>
        <taxon>Autobranchia</taxon>
        <taxon>Heteroconchia</taxon>
        <taxon>Palaeoheterodonta</taxon>
        <taxon>Unionida</taxon>
        <taxon>Unionoidea</taxon>
        <taxon>Unionidae</taxon>
        <taxon>Ambleminae</taxon>
        <taxon>Lampsilini</taxon>
        <taxon>Potamilus</taxon>
    </lineage>
</organism>
<proteinExistence type="predicted"/>
<dbReference type="Proteomes" id="UP001195483">
    <property type="component" value="Unassembled WGS sequence"/>
</dbReference>
<reference evidence="1" key="1">
    <citation type="journal article" date="2021" name="Genome Biol. Evol.">
        <title>A High-Quality Reference Genome for a Parasitic Bivalve with Doubly Uniparental Inheritance (Bivalvia: Unionida).</title>
        <authorList>
            <person name="Smith C.H."/>
        </authorList>
    </citation>
    <scope>NUCLEOTIDE SEQUENCE</scope>
    <source>
        <strain evidence="1">CHS0354</strain>
    </source>
</reference>
<protein>
    <submittedName>
        <fullName evidence="1">Uncharacterized protein</fullName>
    </submittedName>
</protein>